<dbReference type="Proteomes" id="UP000318288">
    <property type="component" value="Unassembled WGS sequence"/>
</dbReference>
<gene>
    <name evidence="1" type="ORF">Poly51_62080</name>
</gene>
<evidence type="ECO:0000313" key="2">
    <source>
        <dbReference type="Proteomes" id="UP000318288"/>
    </source>
</evidence>
<accession>A0A5C6E895</accession>
<organism evidence="1 2">
    <name type="scientific">Rubripirellula tenax</name>
    <dbReference type="NCBI Taxonomy" id="2528015"/>
    <lineage>
        <taxon>Bacteria</taxon>
        <taxon>Pseudomonadati</taxon>
        <taxon>Planctomycetota</taxon>
        <taxon>Planctomycetia</taxon>
        <taxon>Pirellulales</taxon>
        <taxon>Pirellulaceae</taxon>
        <taxon>Rubripirellula</taxon>
    </lineage>
</organism>
<dbReference type="RefSeq" id="WP_146462537.1">
    <property type="nucleotide sequence ID" value="NZ_SJPW01000014.1"/>
</dbReference>
<reference evidence="1 2" key="1">
    <citation type="submission" date="2019-02" db="EMBL/GenBank/DDBJ databases">
        <title>Deep-cultivation of Planctomycetes and their phenomic and genomic characterization uncovers novel biology.</title>
        <authorList>
            <person name="Wiegand S."/>
            <person name="Jogler M."/>
            <person name="Boedeker C."/>
            <person name="Pinto D."/>
            <person name="Vollmers J."/>
            <person name="Rivas-Marin E."/>
            <person name="Kohn T."/>
            <person name="Peeters S.H."/>
            <person name="Heuer A."/>
            <person name="Rast P."/>
            <person name="Oberbeckmann S."/>
            <person name="Bunk B."/>
            <person name="Jeske O."/>
            <person name="Meyerdierks A."/>
            <person name="Storesund J.E."/>
            <person name="Kallscheuer N."/>
            <person name="Luecker S."/>
            <person name="Lage O.M."/>
            <person name="Pohl T."/>
            <person name="Merkel B.J."/>
            <person name="Hornburger P."/>
            <person name="Mueller R.-W."/>
            <person name="Bruemmer F."/>
            <person name="Labrenz M."/>
            <person name="Spormann A.M."/>
            <person name="Op Den Camp H."/>
            <person name="Overmann J."/>
            <person name="Amann R."/>
            <person name="Jetten M.S.M."/>
            <person name="Mascher T."/>
            <person name="Medema M.H."/>
            <person name="Devos D.P."/>
            <person name="Kaster A.-K."/>
            <person name="Ovreas L."/>
            <person name="Rohde M."/>
            <person name="Galperin M.Y."/>
            <person name="Jogler C."/>
        </authorList>
    </citation>
    <scope>NUCLEOTIDE SEQUENCE [LARGE SCALE GENOMIC DNA]</scope>
    <source>
        <strain evidence="1 2">Poly51</strain>
    </source>
</reference>
<comment type="caution">
    <text evidence="1">The sequence shown here is derived from an EMBL/GenBank/DDBJ whole genome shotgun (WGS) entry which is preliminary data.</text>
</comment>
<dbReference type="AlphaFoldDB" id="A0A5C6E895"/>
<evidence type="ECO:0000313" key="1">
    <source>
        <dbReference type="EMBL" id="TWU43686.1"/>
    </source>
</evidence>
<dbReference type="EMBL" id="SJPW01000014">
    <property type="protein sequence ID" value="TWU43686.1"/>
    <property type="molecule type" value="Genomic_DNA"/>
</dbReference>
<proteinExistence type="predicted"/>
<name>A0A5C6E895_9BACT</name>
<dbReference type="OrthoDB" id="7565826at2"/>
<keyword evidence="2" id="KW-1185">Reference proteome</keyword>
<sequence length="153" mass="16761">MSHLREPGRLHLTIHADGDGTADLVATATANGFAGRGSAWFNIHEIRDFAVGIAKYPLDDAVAIAGGYYSGNRTGERAQTHLSIRVYLLDGRGQLGVRVTLNDPQHADDREEAIHSVALEIRTIYNRLERFSRDVLALLDGRAAEAVLDEELL</sequence>
<protein>
    <submittedName>
        <fullName evidence="1">Uncharacterized protein</fullName>
    </submittedName>
</protein>